<feature type="domain" description="DNA binding protein Tfx C-terminal" evidence="5">
    <location>
        <begin position="51"/>
        <end position="132"/>
    </location>
</feature>
<dbReference type="Proteomes" id="UP000074294">
    <property type="component" value="Unassembled WGS sequence"/>
</dbReference>
<dbReference type="GO" id="GO:0003700">
    <property type="term" value="F:DNA-binding transcription factor activity"/>
    <property type="evidence" value="ECO:0007669"/>
    <property type="project" value="InterPro"/>
</dbReference>
<organism evidence="6 7">
    <name type="scientific">Hadarchaeum yellowstonense</name>
    <dbReference type="NCBI Taxonomy" id="1776334"/>
    <lineage>
        <taxon>Archaea</taxon>
        <taxon>Methanobacteriati</taxon>
        <taxon>Candidatus Hadarchaeota</taxon>
        <taxon>Candidatus Hadarchaeia</taxon>
        <taxon>Candidatus Hadarchaeales</taxon>
        <taxon>Candidatus Hadarchaeaceae</taxon>
        <taxon>Candidatus Hadarchaeum</taxon>
    </lineage>
</organism>
<proteinExistence type="predicted"/>
<evidence type="ECO:0000259" key="4">
    <source>
        <dbReference type="Pfam" id="PF04545"/>
    </source>
</evidence>
<dbReference type="InterPro" id="IPR036657">
    <property type="entry name" value="Tfx_DNA-bd_sf_arc"/>
</dbReference>
<dbReference type="NCBIfam" id="NF003056">
    <property type="entry name" value="PRK03975.1-4"/>
    <property type="match status" value="1"/>
</dbReference>
<dbReference type="PIRSF" id="PIRSF004932">
    <property type="entry name" value="DNA_bind_Tfx"/>
    <property type="match status" value="1"/>
</dbReference>
<dbReference type="NCBIfam" id="TIGR00721">
    <property type="entry name" value="tfx"/>
    <property type="match status" value="1"/>
</dbReference>
<dbReference type="GO" id="GO:0003677">
    <property type="term" value="F:DNA binding"/>
    <property type="evidence" value="ECO:0007669"/>
    <property type="project" value="UniProtKB-KW"/>
</dbReference>
<dbReference type="Pfam" id="PF14601">
    <property type="entry name" value="TFX_C"/>
    <property type="match status" value="1"/>
</dbReference>
<protein>
    <recommendedName>
        <fullName evidence="8">Transcriptional regulator</fullName>
    </recommendedName>
</protein>
<keyword evidence="3" id="KW-0804">Transcription</keyword>
<evidence type="ECO:0000259" key="5">
    <source>
        <dbReference type="Pfam" id="PF14601"/>
    </source>
</evidence>
<evidence type="ECO:0000313" key="6">
    <source>
        <dbReference type="EMBL" id="KUO42422.1"/>
    </source>
</evidence>
<dbReference type="Gene3D" id="3.30.1190.10">
    <property type="entry name" value="DNA-binding protein Tfx superfamily, archaea"/>
    <property type="match status" value="1"/>
</dbReference>
<dbReference type="EMBL" id="LQMQ01000007">
    <property type="protein sequence ID" value="KUO42422.1"/>
    <property type="molecule type" value="Genomic_DNA"/>
</dbReference>
<accession>A0A147K0U5</accession>
<name>A0A147K0U5_HADYE</name>
<dbReference type="SUPFAM" id="SSF89915">
    <property type="entry name" value="DNA-binding protein Tfx"/>
    <property type="match status" value="1"/>
</dbReference>
<dbReference type="InterPro" id="IPR029291">
    <property type="entry name" value="Tfx_C"/>
</dbReference>
<evidence type="ECO:0000256" key="1">
    <source>
        <dbReference type="ARBA" id="ARBA00023015"/>
    </source>
</evidence>
<feature type="domain" description="RNA polymerase sigma-70 region 4" evidence="4">
    <location>
        <begin position="6"/>
        <end position="44"/>
    </location>
</feature>
<keyword evidence="2" id="KW-0238">DNA-binding</keyword>
<dbReference type="AlphaFoldDB" id="A0A147K0U5"/>
<evidence type="ECO:0000313" key="7">
    <source>
        <dbReference type="Proteomes" id="UP000074294"/>
    </source>
</evidence>
<sequence>MEDTFLTESQLRVLQLRLRGLTQAEIARRLNTSRANISIIERRAKENIARAERTLKLVERLKAPVTITVNPGDDILQVPQRIFEAADTAKIRVNLGTAEIIAKIKEEAGDRIHGRSVTKGFEVSLTSDGEILIS</sequence>
<dbReference type="Pfam" id="PF04545">
    <property type="entry name" value="Sigma70_r4"/>
    <property type="match status" value="1"/>
</dbReference>
<reference evidence="6 7" key="1">
    <citation type="journal article" date="2016" name="Nat. Microbiol.">
        <title>Genomic inference of the metabolism of cosmopolitan subsurface Archaea, Hadesarchaea.</title>
        <authorList>
            <person name="Baker B.J."/>
            <person name="Saw J.H."/>
            <person name="Lind A.E."/>
            <person name="Lazar C.S."/>
            <person name="Hinrichs K.-U."/>
            <person name="Teske A.P."/>
            <person name="Ettema T.J."/>
        </authorList>
    </citation>
    <scope>NUCLEOTIDE SEQUENCE [LARGE SCALE GENOMIC DNA]</scope>
</reference>
<gene>
    <name evidence="6" type="ORF">APZ16_03040</name>
</gene>
<keyword evidence="1" id="KW-0805">Transcription regulation</keyword>
<dbReference type="InterPro" id="IPR018384">
    <property type="entry name" value="Tfx_DNA-bd_euryarc"/>
</dbReference>
<dbReference type="InterPro" id="IPR004645">
    <property type="entry name" value="Tfx_DNA-bd_arc"/>
</dbReference>
<dbReference type="GO" id="GO:0006352">
    <property type="term" value="P:DNA-templated transcription initiation"/>
    <property type="evidence" value="ECO:0007669"/>
    <property type="project" value="InterPro"/>
</dbReference>
<evidence type="ECO:0008006" key="8">
    <source>
        <dbReference type="Google" id="ProtNLM"/>
    </source>
</evidence>
<evidence type="ECO:0000256" key="3">
    <source>
        <dbReference type="ARBA" id="ARBA00023163"/>
    </source>
</evidence>
<comment type="caution">
    <text evidence="6">The sequence shown here is derived from an EMBL/GenBank/DDBJ whole genome shotgun (WGS) entry which is preliminary data.</text>
</comment>
<evidence type="ECO:0000256" key="2">
    <source>
        <dbReference type="ARBA" id="ARBA00023125"/>
    </source>
</evidence>
<dbReference type="InterPro" id="IPR007630">
    <property type="entry name" value="RNA_pol_sigma70_r4"/>
</dbReference>
<dbReference type="NCBIfam" id="NF003055">
    <property type="entry name" value="PRK03975.1-2"/>
    <property type="match status" value="1"/>
</dbReference>